<protein>
    <recommendedName>
        <fullName evidence="6">G-protein coupled receptors family 1 profile domain-containing protein</fullName>
    </recommendedName>
</protein>
<name>A0A819JCP8_9BILA</name>
<evidence type="ECO:0000256" key="3">
    <source>
        <dbReference type="ARBA" id="ARBA00022989"/>
    </source>
</evidence>
<accession>A0A819JCP8</accession>
<evidence type="ECO:0000256" key="5">
    <source>
        <dbReference type="SAM" id="Phobius"/>
    </source>
</evidence>
<dbReference type="Gene3D" id="2.60.120.260">
    <property type="entry name" value="Galactose-binding domain-like"/>
    <property type="match status" value="1"/>
</dbReference>
<gene>
    <name evidence="7" type="ORF">OXD698_LOCUS25577</name>
</gene>
<comment type="caution">
    <text evidence="7">The sequence shown here is derived from an EMBL/GenBank/DDBJ whole genome shotgun (WGS) entry which is preliminary data.</text>
</comment>
<dbReference type="EMBL" id="CAJOAZ010002459">
    <property type="protein sequence ID" value="CAF3931021.1"/>
    <property type="molecule type" value="Genomic_DNA"/>
</dbReference>
<reference evidence="7" key="1">
    <citation type="submission" date="2021-02" db="EMBL/GenBank/DDBJ databases">
        <authorList>
            <person name="Nowell W R."/>
        </authorList>
    </citation>
    <scope>NUCLEOTIDE SEQUENCE</scope>
</reference>
<feature type="transmembrane region" description="Helical" evidence="5">
    <location>
        <begin position="181"/>
        <end position="200"/>
    </location>
</feature>
<feature type="transmembrane region" description="Helical" evidence="5">
    <location>
        <begin position="113"/>
        <end position="134"/>
    </location>
</feature>
<evidence type="ECO:0000256" key="1">
    <source>
        <dbReference type="ARBA" id="ARBA00004370"/>
    </source>
</evidence>
<keyword evidence="3 5" id="KW-1133">Transmembrane helix</keyword>
<evidence type="ECO:0000259" key="6">
    <source>
        <dbReference type="PROSITE" id="PS50262"/>
    </source>
</evidence>
<evidence type="ECO:0000313" key="8">
    <source>
        <dbReference type="Proteomes" id="UP000663844"/>
    </source>
</evidence>
<evidence type="ECO:0000256" key="4">
    <source>
        <dbReference type="ARBA" id="ARBA00023136"/>
    </source>
</evidence>
<keyword evidence="2 5" id="KW-0812">Transmembrane</keyword>
<evidence type="ECO:0000256" key="2">
    <source>
        <dbReference type="ARBA" id="ARBA00022692"/>
    </source>
</evidence>
<feature type="transmembrane region" description="Helical" evidence="5">
    <location>
        <begin position="155"/>
        <end position="175"/>
    </location>
</feature>
<feature type="transmembrane region" description="Helical" evidence="5">
    <location>
        <begin position="20"/>
        <end position="41"/>
    </location>
</feature>
<keyword evidence="4 5" id="KW-0472">Membrane</keyword>
<dbReference type="CDD" id="cd00637">
    <property type="entry name" value="7tm_classA_rhodopsin-like"/>
    <property type="match status" value="1"/>
</dbReference>
<comment type="subcellular location">
    <subcellularLocation>
        <location evidence="1">Membrane</location>
    </subcellularLocation>
</comment>
<evidence type="ECO:0000313" key="7">
    <source>
        <dbReference type="EMBL" id="CAF3931021.1"/>
    </source>
</evidence>
<dbReference type="Proteomes" id="UP000663844">
    <property type="component" value="Unassembled WGS sequence"/>
</dbReference>
<feature type="transmembrane region" description="Helical" evidence="5">
    <location>
        <begin position="61"/>
        <end position="82"/>
    </location>
</feature>
<sequence>MVVFIPFYPIGKDSRTFCILRAYLTAVSTTLLTSSFLLQALSRLFHTVFPMNRRCLLTWKFHYFLIAVQWMMGFLTPITILINHENIIYRTGIFCTIGLDHMFHLYYIYLTEYFIPILIIFIIYIIIIYRVNYYSSASQQHRSNPAREAKLLKNILIFIGIFTVGGLPSIIYTCLMAPKRILSIHFFILTLVSIPLAVAIEKLQIQDAMYIASTVTQSFSNITCIQCTCIALTASAIGWNCIRYNDTCQLIQNYSVSDVGLQVRNNTSFYFQQLPSESSAATTPLTTTTATTTSISCTATGVGNIDRLTSSSNVSWTQYSYNFTAYEIATTISFGVNGNTQNCIFLDDISVTDITNPSMELLTNPGFENSTTTLTGWNAWCASTCGGSSAGHIVSGSDCRSSSNCYRGQCSSSGTDYLIQSFTTTLNHVYTISFWQRSVRFSSGGASLYLYIDIF</sequence>
<feature type="domain" description="G-protein coupled receptors family 1 profile" evidence="6">
    <location>
        <begin position="1"/>
        <end position="210"/>
    </location>
</feature>
<dbReference type="Gene3D" id="1.20.1070.10">
    <property type="entry name" value="Rhodopsin 7-helix transmembrane proteins"/>
    <property type="match status" value="1"/>
</dbReference>
<dbReference type="SUPFAM" id="SSF81321">
    <property type="entry name" value="Family A G protein-coupled receptor-like"/>
    <property type="match status" value="1"/>
</dbReference>
<dbReference type="GO" id="GO:0016020">
    <property type="term" value="C:membrane"/>
    <property type="evidence" value="ECO:0007669"/>
    <property type="project" value="UniProtKB-SubCell"/>
</dbReference>
<dbReference type="AlphaFoldDB" id="A0A819JCP8"/>
<dbReference type="PROSITE" id="PS50262">
    <property type="entry name" value="G_PROTEIN_RECEP_F1_2"/>
    <property type="match status" value="1"/>
</dbReference>
<dbReference type="InterPro" id="IPR017452">
    <property type="entry name" value="GPCR_Rhodpsn_7TM"/>
</dbReference>
<proteinExistence type="predicted"/>
<organism evidence="7 8">
    <name type="scientific">Adineta steineri</name>
    <dbReference type="NCBI Taxonomy" id="433720"/>
    <lineage>
        <taxon>Eukaryota</taxon>
        <taxon>Metazoa</taxon>
        <taxon>Spiralia</taxon>
        <taxon>Gnathifera</taxon>
        <taxon>Rotifera</taxon>
        <taxon>Eurotatoria</taxon>
        <taxon>Bdelloidea</taxon>
        <taxon>Adinetida</taxon>
        <taxon>Adinetidae</taxon>
        <taxon>Adineta</taxon>
    </lineage>
</organism>